<dbReference type="EMBL" id="FNQK01000012">
    <property type="protein sequence ID" value="SEA40815.1"/>
    <property type="molecule type" value="Genomic_DNA"/>
</dbReference>
<name>A0A1H4AY73_BIZPA</name>
<dbReference type="AlphaFoldDB" id="A0A1H4AY73"/>
<sequence>MLAFTTLYQKHFQFVTLLFKTFYKLVENQPINKGYE</sequence>
<evidence type="ECO:0000313" key="2">
    <source>
        <dbReference type="Proteomes" id="UP000198846"/>
    </source>
</evidence>
<gene>
    <name evidence="1" type="ORF">SAMN04487990_11268</name>
</gene>
<evidence type="ECO:0000313" key="1">
    <source>
        <dbReference type="EMBL" id="SEA40815.1"/>
    </source>
</evidence>
<organism evidence="1 2">
    <name type="scientific">Bizionia paragorgiae</name>
    <dbReference type="NCBI Taxonomy" id="283786"/>
    <lineage>
        <taxon>Bacteria</taxon>
        <taxon>Pseudomonadati</taxon>
        <taxon>Bacteroidota</taxon>
        <taxon>Flavobacteriia</taxon>
        <taxon>Flavobacteriales</taxon>
        <taxon>Flavobacteriaceae</taxon>
        <taxon>Bizionia</taxon>
    </lineage>
</organism>
<proteinExistence type="predicted"/>
<keyword evidence="2" id="KW-1185">Reference proteome</keyword>
<dbReference type="STRING" id="283786.SAMN04487990_11268"/>
<accession>A0A1H4AY73</accession>
<dbReference type="Proteomes" id="UP000198846">
    <property type="component" value="Unassembled WGS sequence"/>
</dbReference>
<reference evidence="1 2" key="1">
    <citation type="submission" date="2016-10" db="EMBL/GenBank/DDBJ databases">
        <authorList>
            <person name="de Groot N.N."/>
        </authorList>
    </citation>
    <scope>NUCLEOTIDE SEQUENCE [LARGE SCALE GENOMIC DNA]</scope>
    <source>
        <strain evidence="1 2">DSM 23842</strain>
    </source>
</reference>
<protein>
    <submittedName>
        <fullName evidence="1">Uncharacterized protein</fullName>
    </submittedName>
</protein>